<sequence length="62" mass="6970">MAQQVLNVDHFRKLQGQLREHITDKANLLSENKDLAYALNLTRSELAAAKKASVEMQMAQGM</sequence>
<evidence type="ECO:0000313" key="1">
    <source>
        <dbReference type="EMBL" id="OQS07513.1"/>
    </source>
</evidence>
<keyword evidence="2" id="KW-1185">Reference proteome</keyword>
<dbReference type="AlphaFoldDB" id="A0A1W0AB25"/>
<proteinExistence type="predicted"/>
<gene>
    <name evidence="1" type="ORF">THRCLA_20141</name>
</gene>
<accession>A0A1W0AB25</accession>
<dbReference type="EMBL" id="JNBS01000234">
    <property type="protein sequence ID" value="OQS07513.1"/>
    <property type="molecule type" value="Genomic_DNA"/>
</dbReference>
<organism evidence="1 2">
    <name type="scientific">Thraustotheca clavata</name>
    <dbReference type="NCBI Taxonomy" id="74557"/>
    <lineage>
        <taxon>Eukaryota</taxon>
        <taxon>Sar</taxon>
        <taxon>Stramenopiles</taxon>
        <taxon>Oomycota</taxon>
        <taxon>Saprolegniomycetes</taxon>
        <taxon>Saprolegniales</taxon>
        <taxon>Achlyaceae</taxon>
        <taxon>Thraustotheca</taxon>
    </lineage>
</organism>
<name>A0A1W0AB25_9STRA</name>
<protein>
    <submittedName>
        <fullName evidence="1">Uncharacterized protein</fullName>
    </submittedName>
</protein>
<comment type="caution">
    <text evidence="1">The sequence shown here is derived from an EMBL/GenBank/DDBJ whole genome shotgun (WGS) entry which is preliminary data.</text>
</comment>
<dbReference type="Proteomes" id="UP000243217">
    <property type="component" value="Unassembled WGS sequence"/>
</dbReference>
<dbReference type="OrthoDB" id="508070at2759"/>
<reference evidence="1 2" key="1">
    <citation type="journal article" date="2014" name="Genome Biol. Evol.">
        <title>The secreted proteins of Achlya hypogyna and Thraustotheca clavata identify the ancestral oomycete secretome and reveal gene acquisitions by horizontal gene transfer.</title>
        <authorList>
            <person name="Misner I."/>
            <person name="Blouin N."/>
            <person name="Leonard G."/>
            <person name="Richards T.A."/>
            <person name="Lane C.E."/>
        </authorList>
    </citation>
    <scope>NUCLEOTIDE SEQUENCE [LARGE SCALE GENOMIC DNA]</scope>
    <source>
        <strain evidence="1 2">ATCC 34112</strain>
    </source>
</reference>
<evidence type="ECO:0000313" key="2">
    <source>
        <dbReference type="Proteomes" id="UP000243217"/>
    </source>
</evidence>